<dbReference type="CDD" id="cd18580">
    <property type="entry name" value="ABC_6TM_ABCC_D2"/>
    <property type="match status" value="1"/>
</dbReference>
<feature type="transmembrane region" description="Helical" evidence="13">
    <location>
        <begin position="207"/>
        <end position="232"/>
    </location>
</feature>
<dbReference type="PROSITE" id="PS00211">
    <property type="entry name" value="ABC_TRANSPORTER_1"/>
    <property type="match status" value="1"/>
</dbReference>
<dbReference type="SUPFAM" id="SSF90123">
    <property type="entry name" value="ABC transporter transmembrane region"/>
    <property type="match status" value="2"/>
</dbReference>
<evidence type="ECO:0000256" key="3">
    <source>
        <dbReference type="ARBA" id="ARBA00022448"/>
    </source>
</evidence>
<dbReference type="EMBL" id="CM016558">
    <property type="protein sequence ID" value="TKW03483.1"/>
    <property type="molecule type" value="Genomic_DNA"/>
</dbReference>
<dbReference type="InterPro" id="IPR036640">
    <property type="entry name" value="ABC1_TM_sf"/>
</dbReference>
<reference evidence="16" key="1">
    <citation type="submission" date="2019-03" db="EMBL/GenBank/DDBJ databases">
        <title>WGS assembly of Setaria viridis.</title>
        <authorList>
            <person name="Huang P."/>
            <person name="Jenkins J."/>
            <person name="Grimwood J."/>
            <person name="Barry K."/>
            <person name="Healey A."/>
            <person name="Mamidi S."/>
            <person name="Sreedasyam A."/>
            <person name="Shu S."/>
            <person name="Feldman M."/>
            <person name="Wu J."/>
            <person name="Yu Y."/>
            <person name="Chen C."/>
            <person name="Johnson J."/>
            <person name="Rokhsar D."/>
            <person name="Baxter I."/>
            <person name="Schmutz J."/>
            <person name="Brutnell T."/>
            <person name="Kellogg E."/>
        </authorList>
    </citation>
    <scope>NUCLEOTIDE SEQUENCE [LARGE SCALE GENOMIC DNA]</scope>
</reference>
<evidence type="ECO:0000256" key="8">
    <source>
        <dbReference type="ARBA" id="ARBA00022967"/>
    </source>
</evidence>
<dbReference type="Gene3D" id="1.20.1560.10">
    <property type="entry name" value="ABC transporter type 1, transmembrane domain"/>
    <property type="match status" value="2"/>
</dbReference>
<evidence type="ECO:0000259" key="14">
    <source>
        <dbReference type="PROSITE" id="PS50893"/>
    </source>
</evidence>
<dbReference type="CDD" id="cd18579">
    <property type="entry name" value="ABC_6TM_ABCC_D1"/>
    <property type="match status" value="1"/>
</dbReference>
<dbReference type="FunFam" id="1.20.1560.10:FF:000003">
    <property type="entry name" value="ABC transporter C family member 10"/>
    <property type="match status" value="1"/>
</dbReference>
<dbReference type="Pfam" id="PF00005">
    <property type="entry name" value="ABC_tran"/>
    <property type="match status" value="2"/>
</dbReference>
<dbReference type="PROSITE" id="PS50929">
    <property type="entry name" value="ABC_TM1F"/>
    <property type="match status" value="2"/>
</dbReference>
<keyword evidence="7" id="KW-0067">ATP-binding</keyword>
<dbReference type="InterPro" id="IPR044746">
    <property type="entry name" value="ABCC_6TM_D1"/>
</dbReference>
<feature type="transmembrane region" description="Helical" evidence="13">
    <location>
        <begin position="1213"/>
        <end position="1234"/>
    </location>
</feature>
<dbReference type="FunFam" id="3.40.50.300:FF:000169">
    <property type="entry name" value="ABC transporter C family member 3"/>
    <property type="match status" value="1"/>
</dbReference>
<feature type="domain" description="ABC transmembrane type-1" evidence="15">
    <location>
        <begin position="988"/>
        <end position="1229"/>
    </location>
</feature>
<feature type="domain" description="ABC transporter" evidence="14">
    <location>
        <begin position="1302"/>
        <end position="1536"/>
    </location>
</feature>
<dbReference type="InterPro" id="IPR050173">
    <property type="entry name" value="ABC_transporter_C-like"/>
</dbReference>
<dbReference type="GO" id="GO:0016020">
    <property type="term" value="C:membrane"/>
    <property type="evidence" value="ECO:0007669"/>
    <property type="project" value="UniProtKB-SubCell"/>
</dbReference>
<dbReference type="GO" id="GO:0140359">
    <property type="term" value="F:ABC-type transporter activity"/>
    <property type="evidence" value="ECO:0007669"/>
    <property type="project" value="InterPro"/>
</dbReference>
<dbReference type="InterPro" id="IPR044726">
    <property type="entry name" value="ABCC_6TM_D2"/>
</dbReference>
<dbReference type="GO" id="GO:0005524">
    <property type="term" value="F:ATP binding"/>
    <property type="evidence" value="ECO:0007669"/>
    <property type="project" value="UniProtKB-KW"/>
</dbReference>
<keyword evidence="8" id="KW-1278">Translocase</keyword>
<comment type="subcellular location">
    <subcellularLocation>
        <location evidence="1">Membrane</location>
        <topology evidence="1">Multi-pass membrane protein</topology>
    </subcellularLocation>
</comment>
<keyword evidence="10 13" id="KW-0472">Membrane</keyword>
<feature type="transmembrane region" description="Helical" evidence="13">
    <location>
        <begin position="1020"/>
        <end position="1040"/>
    </location>
</feature>
<dbReference type="Gramene" id="TKW03483">
    <property type="protein sequence ID" value="TKW03483"/>
    <property type="gene ID" value="SEVIR_7G027400v2"/>
</dbReference>
<dbReference type="InterPro" id="IPR011527">
    <property type="entry name" value="ABC1_TM_dom"/>
</dbReference>
<feature type="transmembrane region" description="Helical" evidence="13">
    <location>
        <begin position="244"/>
        <end position="264"/>
    </location>
</feature>
<evidence type="ECO:0000256" key="6">
    <source>
        <dbReference type="ARBA" id="ARBA00022741"/>
    </source>
</evidence>
<evidence type="ECO:0000259" key="15">
    <source>
        <dbReference type="PROSITE" id="PS50929"/>
    </source>
</evidence>
<dbReference type="SUPFAM" id="SSF52540">
    <property type="entry name" value="P-loop containing nucleoside triphosphate hydrolases"/>
    <property type="match status" value="2"/>
</dbReference>
<proteinExistence type="inferred from homology"/>
<dbReference type="InterPro" id="IPR017871">
    <property type="entry name" value="ABC_transporter-like_CS"/>
</dbReference>
<feature type="transmembrane region" description="Helical" evidence="13">
    <location>
        <begin position="173"/>
        <end position="195"/>
    </location>
</feature>
<dbReference type="Proteomes" id="UP000298652">
    <property type="component" value="Chromosome 7"/>
</dbReference>
<keyword evidence="4 13" id="KW-0812">Transmembrane</keyword>
<feature type="transmembrane region" description="Helical" evidence="13">
    <location>
        <begin position="100"/>
        <end position="123"/>
    </location>
</feature>
<comment type="function">
    <text evidence="11">ABC transporter that may affect phytic acid transport and compartmentalization. May function directly or indirectly in removing phytic acid from the cytosol or in vesicle trafficking. Required for phytic acid accumulation in developing seeds. Phytic acid is the primary storage form of phosphorus in cereal grains and other plant seeds.</text>
</comment>
<dbReference type="PROSITE" id="PS50893">
    <property type="entry name" value="ABC_TRANSPORTER_2"/>
    <property type="match status" value="2"/>
</dbReference>
<gene>
    <name evidence="16" type="ORF">SEVIR_7G027400v2</name>
</gene>
<feature type="region of interest" description="Disordered" evidence="12">
    <location>
        <begin position="653"/>
        <end position="689"/>
    </location>
</feature>
<dbReference type="Pfam" id="PF00664">
    <property type="entry name" value="ABC_membrane"/>
    <property type="match status" value="2"/>
</dbReference>
<dbReference type="PANTHER" id="PTHR24223:SF215">
    <property type="entry name" value="OS04G0209200 PROTEIN"/>
    <property type="match status" value="1"/>
</dbReference>
<comment type="similarity">
    <text evidence="2">Belongs to the ABC transporter superfamily. ABCC family. Conjugate transporter (TC 3.A.1.208) subfamily.</text>
</comment>
<dbReference type="CDD" id="cd03244">
    <property type="entry name" value="ABCC_MRP_domain2"/>
    <property type="match status" value="1"/>
</dbReference>
<dbReference type="InterPro" id="IPR027417">
    <property type="entry name" value="P-loop_NTPase"/>
</dbReference>
<evidence type="ECO:0000256" key="11">
    <source>
        <dbReference type="ARBA" id="ARBA00057614"/>
    </source>
</evidence>
<feature type="transmembrane region" description="Helical" evidence="13">
    <location>
        <begin position="129"/>
        <end position="153"/>
    </location>
</feature>
<name>A0A4U6TR34_SETVI</name>
<dbReference type="GO" id="GO:0016887">
    <property type="term" value="F:ATP hydrolysis activity"/>
    <property type="evidence" value="ECO:0007669"/>
    <property type="project" value="InterPro"/>
</dbReference>
<feature type="transmembrane region" description="Helical" evidence="13">
    <location>
        <begin position="441"/>
        <end position="459"/>
    </location>
</feature>
<evidence type="ECO:0000256" key="12">
    <source>
        <dbReference type="SAM" id="MobiDB-lite"/>
    </source>
</evidence>
<evidence type="ECO:0000313" key="17">
    <source>
        <dbReference type="Proteomes" id="UP000298652"/>
    </source>
</evidence>
<feature type="transmembrane region" description="Helical" evidence="13">
    <location>
        <begin position="319"/>
        <end position="339"/>
    </location>
</feature>
<keyword evidence="5" id="KW-0677">Repeat</keyword>
<evidence type="ECO:0000256" key="10">
    <source>
        <dbReference type="ARBA" id="ARBA00023136"/>
    </source>
</evidence>
<dbReference type="Gene3D" id="3.40.50.300">
    <property type="entry name" value="P-loop containing nucleotide triphosphate hydrolases"/>
    <property type="match status" value="2"/>
</dbReference>
<evidence type="ECO:0000256" key="2">
    <source>
        <dbReference type="ARBA" id="ARBA00009726"/>
    </source>
</evidence>
<keyword evidence="17" id="KW-1185">Reference proteome</keyword>
<keyword evidence="6" id="KW-0547">Nucleotide-binding</keyword>
<evidence type="ECO:0000256" key="4">
    <source>
        <dbReference type="ARBA" id="ARBA00022692"/>
    </source>
</evidence>
<evidence type="ECO:0000256" key="1">
    <source>
        <dbReference type="ARBA" id="ARBA00004141"/>
    </source>
</evidence>
<evidence type="ECO:0000313" key="16">
    <source>
        <dbReference type="EMBL" id="TKW03483.1"/>
    </source>
</evidence>
<keyword evidence="3" id="KW-0813">Transport</keyword>
<feature type="compositionally biased region" description="Basic and acidic residues" evidence="12">
    <location>
        <begin position="68"/>
        <end position="82"/>
    </location>
</feature>
<accession>A0A4U6TR34</accession>
<evidence type="ECO:0000256" key="7">
    <source>
        <dbReference type="ARBA" id="ARBA00022840"/>
    </source>
</evidence>
<keyword evidence="9 13" id="KW-1133">Transmembrane helix</keyword>
<sequence>MPSHSALARWLSTTACSPPPTPRSLPASLAFLFLSPCPQRALLAALDLVFLLAALALALRAWHTRRRNDGGGVDHRATEREPLLASAAGPRRGGSTRHGLTLAASGAQVAAALVLLVSALLRLRRGATGAWVAAECVLLAAHAVAHIAAAGVVAAEKKPGAAALAVHPLHLRLFWLGTAAFAALFSGCAAARYAAGEPLLPDDPLAFAWLALSLPLLYFSVTGSTGLAVVGASSDVGHAAAAEVTYATASWFSLATFGWINPLISKGSRETLATEDIPPVAPADTAEVAYELFTSNWPAPVPGSSMPKHPVLTTLLRSFWPQLLLTAVLGVAHLSVMYIGPSLVDRFVQFIRHGGEFTEGLQLVAVLLAGKTAETLASHHYEFQGQKLGMRIHAALLAAVYRKSLRLSTGARRVHGTGAIVNYMEVDAEQVSSVMHELHNLWLMPLQIAVALALLYAHLGPAVLTAVAAIVVVTVVVAFANKLNIGYQTKFLGKRDERMKAITDLLNYIRVIKLQAWEEKFGDKIRELREEELGWLAKSMYFMCANTIVLWSGPLAMTVLVFGTCVLTGVELDAGKVFTATAFFHMLDGPMESFPEAISAMTQATVSLGRLDKYLLEAELDDSAVEHVDDTGICTGEVVVAVRDGVFAWDMRGKKEREDGEDDDIDSDNESEDEDEEEEGEEEEYKDVEVTPVLETVLKEINMEVKKGELVAVVGTVGSGKSSLLSCIMGEMEKVSGTVRVCGSTAYVAQTAWIQNGTIQENILFGQQMHPQRYKEVIRSCCLEKDLETMEFGDQTEIGERGINLSGGQKQRIQLARAAYQNCSIYLLDDVFSAVDAHTGSNIFKECLRGTLKGKTIILVTHQVDFLHNVDNIFVMRDGMIEQSGKYDELLEAGSDFASLVAAHDSSLELMEQSQQAEKTERSQPAAVVRIPSLRSTSIGKGEKVVVTPDIKAATSKIIEEEEREIGQVSWQVYKLYMTEAWGWWGVVGMFAFALVWQCSDLAGDYWLSYELSGSIPFDPSLFIGVYVAIAVFSMVLEVIKSLLETVFGLKTAQIFFTKMFDSILRAPMSFFDTTPSGRILSRASSDQTTIDDVLAFFIGLTISMYISVLSAIVVTCQVAWPSVIAVIPLLLFNIWYMNRYLKTSRELTRLEGVTNAPVIDHFSETVLGATTIRCFKKEEEFFQKNLVGINSSLSMSFHNYAANEWLGFRLELIGTLVLSITAFLMISLPSNFIKKEFVGMSLSHGLSLNSLVYFAISTSCTLENDMVAVERVNQFSNLPSEAAWKREDNLPSQNWPTNGDIDIKDLKVRYRPNTPLILKGINVSISGGEKIGIVGRTGSGKSTLIQVLFRLIEPTEGKMIIDGIDISTLGLHDLRSRLGIIPQEPVLFEGTIRNNIDPIGQYSDAEIWQALKRCQLKNVVASKPEKLDAPVADSGENWSVGQRQLLCLGRVILKRTKILFMDEATASVDSQTDATIQKITRREFSTCTIISIAHRIPTVMDCDRVLVLDEGLVKEFDAPSRLIEQPSLFAAMVQEYGNRSLNL</sequence>
<feature type="domain" description="ABC transmembrane type-1" evidence="15">
    <location>
        <begin position="324"/>
        <end position="603"/>
    </location>
</feature>
<feature type="transmembrane region" description="Helical" evidence="13">
    <location>
        <begin position="41"/>
        <end position="59"/>
    </location>
</feature>
<organism evidence="16 17">
    <name type="scientific">Setaria viridis</name>
    <name type="common">Green bristlegrass</name>
    <name type="synonym">Setaria italica subsp. viridis</name>
    <dbReference type="NCBI Taxonomy" id="4556"/>
    <lineage>
        <taxon>Eukaryota</taxon>
        <taxon>Viridiplantae</taxon>
        <taxon>Streptophyta</taxon>
        <taxon>Embryophyta</taxon>
        <taxon>Tracheophyta</taxon>
        <taxon>Spermatophyta</taxon>
        <taxon>Magnoliopsida</taxon>
        <taxon>Liliopsida</taxon>
        <taxon>Poales</taxon>
        <taxon>Poaceae</taxon>
        <taxon>PACMAD clade</taxon>
        <taxon>Panicoideae</taxon>
        <taxon>Panicodae</taxon>
        <taxon>Paniceae</taxon>
        <taxon>Cenchrinae</taxon>
        <taxon>Setaria</taxon>
    </lineage>
</organism>
<dbReference type="CDD" id="cd03250">
    <property type="entry name" value="ABCC_MRP_domain1"/>
    <property type="match status" value="1"/>
</dbReference>
<feature type="transmembrane region" description="Helical" evidence="13">
    <location>
        <begin position="465"/>
        <end position="485"/>
    </location>
</feature>
<evidence type="ECO:0000256" key="5">
    <source>
        <dbReference type="ARBA" id="ARBA00022737"/>
    </source>
</evidence>
<dbReference type="PANTHER" id="PTHR24223">
    <property type="entry name" value="ATP-BINDING CASSETTE SUB-FAMILY C"/>
    <property type="match status" value="1"/>
</dbReference>
<dbReference type="InterPro" id="IPR003439">
    <property type="entry name" value="ABC_transporter-like_ATP-bd"/>
</dbReference>
<dbReference type="SMART" id="SM00382">
    <property type="entry name" value="AAA"/>
    <property type="match status" value="2"/>
</dbReference>
<evidence type="ECO:0000256" key="13">
    <source>
        <dbReference type="SAM" id="Phobius"/>
    </source>
</evidence>
<dbReference type="OMA" id="CPQDWPS"/>
<feature type="compositionally biased region" description="Acidic residues" evidence="12">
    <location>
        <begin position="659"/>
        <end position="686"/>
    </location>
</feature>
<feature type="transmembrane region" description="Helical" evidence="13">
    <location>
        <begin position="1094"/>
        <end position="1113"/>
    </location>
</feature>
<feature type="domain" description="ABC transporter" evidence="14">
    <location>
        <begin position="683"/>
        <end position="903"/>
    </location>
</feature>
<feature type="region of interest" description="Disordered" evidence="12">
    <location>
        <begin position="68"/>
        <end position="97"/>
    </location>
</feature>
<evidence type="ECO:0000256" key="9">
    <source>
        <dbReference type="ARBA" id="ARBA00022989"/>
    </source>
</evidence>
<protein>
    <recommendedName>
        <fullName evidence="18">ABC transporter C family member 14</fullName>
    </recommendedName>
</protein>
<dbReference type="InterPro" id="IPR003593">
    <property type="entry name" value="AAA+_ATPase"/>
</dbReference>
<evidence type="ECO:0008006" key="18">
    <source>
        <dbReference type="Google" id="ProtNLM"/>
    </source>
</evidence>
<feature type="transmembrane region" description="Helical" evidence="13">
    <location>
        <begin position="1119"/>
        <end position="1137"/>
    </location>
</feature>
<dbReference type="FunFam" id="1.20.1560.10:FF:000002">
    <property type="entry name" value="ABC transporter C family member 5"/>
    <property type="match status" value="1"/>
</dbReference>